<keyword evidence="2" id="KW-1185">Reference proteome</keyword>
<dbReference type="Pfam" id="PF04463">
    <property type="entry name" value="2-thiour_desulf"/>
    <property type="match status" value="1"/>
</dbReference>
<dbReference type="eggNOG" id="COG1683">
    <property type="taxonomic scope" value="Bacteria"/>
</dbReference>
<dbReference type="PANTHER" id="PTHR30087">
    <property type="entry name" value="INNER MEMBRANE PROTEIN"/>
    <property type="match status" value="1"/>
</dbReference>
<dbReference type="PANTHER" id="PTHR30087:SF1">
    <property type="entry name" value="HYPOTHETICAL CYTOSOLIC PROTEIN"/>
    <property type="match status" value="1"/>
</dbReference>
<gene>
    <name evidence="1" type="ORF">HMPREF0058_0129</name>
</gene>
<dbReference type="STRING" id="103621.GCA_001067145_01228"/>
<comment type="caution">
    <text evidence="1">The sequence shown here is derived from an EMBL/GenBank/DDBJ whole genome shotgun (WGS) entry which is preliminary data.</text>
</comment>
<dbReference type="RefSeq" id="WP_006549429.1">
    <property type="nucleotide sequence ID" value="NZ_DS999576.1"/>
</dbReference>
<organism evidence="1 2">
    <name type="scientific">Actinomyces urogenitalis DSM 15434</name>
    <dbReference type="NCBI Taxonomy" id="525246"/>
    <lineage>
        <taxon>Bacteria</taxon>
        <taxon>Bacillati</taxon>
        <taxon>Actinomycetota</taxon>
        <taxon>Actinomycetes</taxon>
        <taxon>Actinomycetales</taxon>
        <taxon>Actinomycetaceae</taxon>
        <taxon>Actinomyces</taxon>
    </lineage>
</organism>
<proteinExistence type="predicted"/>
<dbReference type="EMBL" id="ACFH01000006">
    <property type="protein sequence ID" value="EEH67031.1"/>
    <property type="molecule type" value="Genomic_DNA"/>
</dbReference>
<sequence>MAETGDGAGALAPAGHARFVGSRPAAAPEQAVARIVVSACLAGIPCRYDGAARPDLQVVAAVEAGLAVPVCAEVLGGLPTPRPPAEIVGGDGYDVLAGRARVLAQDGHDVTRAFVAGASAVVEQAREHGAERAVLKAKSPSCGVGQVYDGTFSGTLTGGDGVLAAALRRAGVEVESR</sequence>
<reference evidence="1 2" key="1">
    <citation type="submission" date="2009-01" db="EMBL/GenBank/DDBJ databases">
        <authorList>
            <person name="Qin X."/>
            <person name="Bachman B."/>
            <person name="Battles P."/>
            <person name="Bell A."/>
            <person name="Bess C."/>
            <person name="Bickham C."/>
            <person name="Chaboub L."/>
            <person name="Chen D."/>
            <person name="Coyle M."/>
            <person name="Deiros D.R."/>
            <person name="Dinh H."/>
            <person name="Forbes L."/>
            <person name="Fowler G."/>
            <person name="Francisco L."/>
            <person name="Fu Q."/>
            <person name="Gubbala S."/>
            <person name="Hale W."/>
            <person name="Han Y."/>
            <person name="Hemphill L."/>
            <person name="Highlander S.K."/>
            <person name="Hirani K."/>
            <person name="Hogues M."/>
            <person name="Jackson L."/>
            <person name="Jakkamsetti A."/>
            <person name="Javaid M."/>
            <person name="Jiang H."/>
            <person name="Korchina V."/>
            <person name="Kovar C."/>
            <person name="Lara F."/>
            <person name="Lee S."/>
            <person name="Mata R."/>
            <person name="Mathew T."/>
            <person name="Moen C."/>
            <person name="Morales K."/>
            <person name="Munidasa M."/>
            <person name="Nazareth L."/>
            <person name="Ngo R."/>
            <person name="Nguyen L."/>
            <person name="Okwuonu G."/>
            <person name="Ongeri F."/>
            <person name="Patil S."/>
            <person name="Petrosino J."/>
            <person name="Pham C."/>
            <person name="Pham P."/>
            <person name="Pu L.-L."/>
            <person name="Puazo M."/>
            <person name="Raj R."/>
            <person name="Reid J."/>
            <person name="Rouhana J."/>
            <person name="Saada N."/>
            <person name="Shang Y."/>
            <person name="Simmons D."/>
            <person name="Thornton R."/>
            <person name="Warren J."/>
            <person name="Weissenberger G."/>
            <person name="Zhang J."/>
            <person name="Zhang L."/>
            <person name="Zhou C."/>
            <person name="Zhu D."/>
            <person name="Muzny D."/>
            <person name="Worley K."/>
            <person name="Gibbs R."/>
        </authorList>
    </citation>
    <scope>NUCLEOTIDE SEQUENCE [LARGE SCALE GENOMIC DNA]</scope>
    <source>
        <strain evidence="1 2">DSM 15434</strain>
    </source>
</reference>
<protein>
    <submittedName>
        <fullName evidence="1">Uncharacterized protein</fullName>
    </submittedName>
</protein>
<dbReference type="HOGENOM" id="CLU_076318_1_1_11"/>
<name>C0W2N5_9ACTO</name>
<dbReference type="InterPro" id="IPR007553">
    <property type="entry name" value="2-thiour_desulf"/>
</dbReference>
<evidence type="ECO:0000313" key="1">
    <source>
        <dbReference type="EMBL" id="EEH67031.1"/>
    </source>
</evidence>
<dbReference type="AlphaFoldDB" id="C0W2N5"/>
<evidence type="ECO:0000313" key="2">
    <source>
        <dbReference type="Proteomes" id="UP000004778"/>
    </source>
</evidence>
<dbReference type="Proteomes" id="UP000004778">
    <property type="component" value="Unassembled WGS sequence"/>
</dbReference>
<accession>C0W2N5</accession>